<evidence type="ECO:0000313" key="2">
    <source>
        <dbReference type="EMBL" id="QFG14693.1"/>
    </source>
</evidence>
<protein>
    <submittedName>
        <fullName evidence="2">Uncharacterized protein</fullName>
    </submittedName>
</protein>
<dbReference type="Proteomes" id="UP000326860">
    <property type="component" value="Segment"/>
</dbReference>
<dbReference type="RefSeq" id="YP_009852694.1">
    <property type="nucleotide sequence ID" value="NC_048815.1"/>
</dbReference>
<reference evidence="2 3" key="1">
    <citation type="submission" date="2019-07" db="EMBL/GenBank/DDBJ databases">
        <authorList>
            <person name="Fryberger R.B."/>
            <person name="Stoner T.H."/>
            <person name="Garlena R.A."/>
            <person name="Russell D.A."/>
            <person name="Pope W.H."/>
            <person name="Jacobs-Sera D."/>
            <person name="Hatfull G.F."/>
        </authorList>
    </citation>
    <scope>NUCLEOTIDE SEQUENCE [LARGE SCALE GENOMIC DNA]</scope>
</reference>
<dbReference type="KEGG" id="vg:55623326"/>
<name>A0A5J6TV27_9CAUD</name>
<proteinExistence type="predicted"/>
<keyword evidence="3" id="KW-1185">Reference proteome</keyword>
<sequence>MIRRPRTIPVRGLSPSRGCAHQKKFSGENPKRVESSPTAHERIIKMPKIHRGSHAPYEAVVGIVGHGLGKLHYAYRDQCYGGEELQFRVRTAKHRYSPLGDGGANAELRKLGITGPKRPACPTCWTEVSRNGKCECSDGNNFAHTTKFGDGRVYTKAV</sequence>
<feature type="compositionally biased region" description="Basic and acidic residues" evidence="1">
    <location>
        <begin position="25"/>
        <end position="38"/>
    </location>
</feature>
<evidence type="ECO:0000313" key="3">
    <source>
        <dbReference type="Proteomes" id="UP000326860"/>
    </source>
</evidence>
<dbReference type="GeneID" id="55623326"/>
<evidence type="ECO:0000256" key="1">
    <source>
        <dbReference type="SAM" id="MobiDB-lite"/>
    </source>
</evidence>
<organism evidence="2 3">
    <name type="scientific">Gordonia phage Sadboi</name>
    <dbReference type="NCBI Taxonomy" id="2599849"/>
    <lineage>
        <taxon>Viruses</taxon>
        <taxon>Duplodnaviria</taxon>
        <taxon>Heunggongvirae</taxon>
        <taxon>Uroviricota</taxon>
        <taxon>Caudoviricetes</taxon>
        <taxon>Dovevirinae</taxon>
        <taxon>Lambovirus</taxon>
        <taxon>Lambovirus sadboi</taxon>
    </lineage>
</organism>
<gene>
    <name evidence="2" type="primary">43</name>
    <name evidence="2" type="ORF">PBI_SADBOI_43</name>
</gene>
<dbReference type="EMBL" id="MN234232">
    <property type="protein sequence ID" value="QFG14693.1"/>
    <property type="molecule type" value="Genomic_DNA"/>
</dbReference>
<accession>A0A5J6TV27</accession>
<feature type="region of interest" description="Disordered" evidence="1">
    <location>
        <begin position="1"/>
        <end position="38"/>
    </location>
</feature>